<dbReference type="AlphaFoldDB" id="A9WLN8"/>
<gene>
    <name evidence="5" type="ordered locus">RSal33209_0061</name>
</gene>
<dbReference type="eggNOG" id="COG4977">
    <property type="taxonomic scope" value="Bacteria"/>
</dbReference>
<dbReference type="Gene3D" id="1.10.10.60">
    <property type="entry name" value="Homeodomain-like"/>
    <property type="match status" value="1"/>
</dbReference>
<dbReference type="RefSeq" id="WP_012243526.1">
    <property type="nucleotide sequence ID" value="NC_010168.1"/>
</dbReference>
<dbReference type="GO" id="GO:0043565">
    <property type="term" value="F:sequence-specific DNA binding"/>
    <property type="evidence" value="ECO:0007669"/>
    <property type="project" value="InterPro"/>
</dbReference>
<evidence type="ECO:0000256" key="2">
    <source>
        <dbReference type="ARBA" id="ARBA00023125"/>
    </source>
</evidence>
<dbReference type="EMBL" id="CP000910">
    <property type="protein sequence ID" value="ABY21818.1"/>
    <property type="molecule type" value="Genomic_DNA"/>
</dbReference>
<evidence type="ECO:0000313" key="5">
    <source>
        <dbReference type="EMBL" id="ABY21818.1"/>
    </source>
</evidence>
<evidence type="ECO:0000256" key="1">
    <source>
        <dbReference type="ARBA" id="ARBA00023015"/>
    </source>
</evidence>
<protein>
    <submittedName>
        <fullName evidence="5">Transcriptional regulator, AraC family</fullName>
    </submittedName>
</protein>
<dbReference type="InterPro" id="IPR050204">
    <property type="entry name" value="AraC_XylS_family_regulators"/>
</dbReference>
<evidence type="ECO:0000256" key="3">
    <source>
        <dbReference type="ARBA" id="ARBA00023163"/>
    </source>
</evidence>
<evidence type="ECO:0000313" key="6">
    <source>
        <dbReference type="Proteomes" id="UP000002007"/>
    </source>
</evidence>
<proteinExistence type="predicted"/>
<dbReference type="STRING" id="288705.RSal33209_0061"/>
<dbReference type="HOGENOM" id="CLU_2010362_0_0_11"/>
<reference evidence="6" key="1">
    <citation type="journal article" date="2008" name="J. Bacteriol.">
        <title>Genome sequence of the fish pathogen Renibacterium salmoninarum suggests reductive evolution away from an environmental Arthrobacter ancestor.</title>
        <authorList>
            <person name="Wiens G.D."/>
            <person name="Rockey D.D."/>
            <person name="Wu Z."/>
            <person name="Chang J."/>
            <person name="Levy R."/>
            <person name="Crane S."/>
            <person name="Chen D.S."/>
            <person name="Capri G.R."/>
            <person name="Burnett J.R."/>
            <person name="Sudheesh P.S."/>
            <person name="Schipma M.J."/>
            <person name="Burd H."/>
            <person name="Bhattacharyya A."/>
            <person name="Rhodes L.D."/>
            <person name="Kaul R."/>
            <person name="Strom M.S."/>
        </authorList>
    </citation>
    <scope>NUCLEOTIDE SEQUENCE [LARGE SCALE GENOMIC DNA]</scope>
    <source>
        <strain evidence="6">ATCC 33209 / DSM 20767 / JCM 11484 / NBRC 15589 / NCIMB 2235</strain>
    </source>
</reference>
<dbReference type="KEGG" id="rsa:RSal33209_0061"/>
<dbReference type="Proteomes" id="UP000002007">
    <property type="component" value="Chromosome"/>
</dbReference>
<feature type="domain" description="HTH araC/xylS-type" evidence="4">
    <location>
        <begin position="45"/>
        <end position="132"/>
    </location>
</feature>
<dbReference type="InterPro" id="IPR018060">
    <property type="entry name" value="HTH_AraC"/>
</dbReference>
<dbReference type="GO" id="GO:0003700">
    <property type="term" value="F:DNA-binding transcription factor activity"/>
    <property type="evidence" value="ECO:0007669"/>
    <property type="project" value="InterPro"/>
</dbReference>
<dbReference type="PANTHER" id="PTHR46796">
    <property type="entry name" value="HTH-TYPE TRANSCRIPTIONAL ACTIVATOR RHAS-RELATED"/>
    <property type="match status" value="1"/>
</dbReference>
<dbReference type="SMART" id="SM00342">
    <property type="entry name" value="HTH_ARAC"/>
    <property type="match status" value="1"/>
</dbReference>
<organism evidence="5 6">
    <name type="scientific">Renibacterium salmoninarum (strain ATCC 33209 / DSM 20767 / JCM 11484 / NBRC 15589 / NCIMB 2235)</name>
    <dbReference type="NCBI Taxonomy" id="288705"/>
    <lineage>
        <taxon>Bacteria</taxon>
        <taxon>Bacillati</taxon>
        <taxon>Actinomycetota</taxon>
        <taxon>Actinomycetes</taxon>
        <taxon>Micrococcales</taxon>
        <taxon>Micrococcaceae</taxon>
        <taxon>Renibacterium</taxon>
    </lineage>
</organism>
<keyword evidence="2" id="KW-0238">DNA-binding</keyword>
<dbReference type="PROSITE" id="PS01124">
    <property type="entry name" value="HTH_ARAC_FAMILY_2"/>
    <property type="match status" value="1"/>
</dbReference>
<accession>A9WLN8</accession>
<evidence type="ECO:0000259" key="4">
    <source>
        <dbReference type="PROSITE" id="PS01124"/>
    </source>
</evidence>
<dbReference type="SUPFAM" id="SSF46689">
    <property type="entry name" value="Homeodomain-like"/>
    <property type="match status" value="1"/>
</dbReference>
<keyword evidence="1" id="KW-0805">Transcription regulation</keyword>
<sequence>MAQQEGPAMAARVARGMVMYARRNGNAPQQSGILRHRAHLTDLVHRAQDIVDERFRERLPLTELSHAVGVSERTLTRAFTDSLQLSPLRYQQLLRLEEAESLIEHGSTVESAAAAVGFDDARMLRRLRSHRP</sequence>
<keyword evidence="3" id="KW-0804">Transcription</keyword>
<dbReference type="InterPro" id="IPR009057">
    <property type="entry name" value="Homeodomain-like_sf"/>
</dbReference>
<name>A9WLN8_RENSM</name>
<dbReference type="Pfam" id="PF12833">
    <property type="entry name" value="HTH_18"/>
    <property type="match status" value="1"/>
</dbReference>
<keyword evidence="6" id="KW-1185">Reference proteome</keyword>